<protein>
    <submittedName>
        <fullName evidence="1">Uncharacterized protein</fullName>
    </submittedName>
</protein>
<accession>A0AAV1XPJ4</accession>
<dbReference type="AlphaFoldDB" id="A0AAV1XPJ4"/>
<dbReference type="Proteomes" id="UP001497480">
    <property type="component" value="Unassembled WGS sequence"/>
</dbReference>
<proteinExistence type="predicted"/>
<gene>
    <name evidence="1" type="ORF">LLUT_LOCUS24629</name>
</gene>
<comment type="caution">
    <text evidence="1">The sequence shown here is derived from an EMBL/GenBank/DDBJ whole genome shotgun (WGS) entry which is preliminary data.</text>
</comment>
<name>A0AAV1XPJ4_LUPLU</name>
<keyword evidence="2" id="KW-1185">Reference proteome</keyword>
<dbReference type="EMBL" id="CAXHTB010000017">
    <property type="protein sequence ID" value="CAL0323569.1"/>
    <property type="molecule type" value="Genomic_DNA"/>
</dbReference>
<sequence>MFYITNIIMLLKCQLDMKSPLREIGDDEILDELTIHIGKLKVKSVSSSEERKGERIFEEEQYVIKKIGVQLYLQDLGN</sequence>
<organism evidence="1 2">
    <name type="scientific">Lupinus luteus</name>
    <name type="common">European yellow lupine</name>
    <dbReference type="NCBI Taxonomy" id="3873"/>
    <lineage>
        <taxon>Eukaryota</taxon>
        <taxon>Viridiplantae</taxon>
        <taxon>Streptophyta</taxon>
        <taxon>Embryophyta</taxon>
        <taxon>Tracheophyta</taxon>
        <taxon>Spermatophyta</taxon>
        <taxon>Magnoliopsida</taxon>
        <taxon>eudicotyledons</taxon>
        <taxon>Gunneridae</taxon>
        <taxon>Pentapetalae</taxon>
        <taxon>rosids</taxon>
        <taxon>fabids</taxon>
        <taxon>Fabales</taxon>
        <taxon>Fabaceae</taxon>
        <taxon>Papilionoideae</taxon>
        <taxon>50 kb inversion clade</taxon>
        <taxon>genistoids sensu lato</taxon>
        <taxon>core genistoids</taxon>
        <taxon>Genisteae</taxon>
        <taxon>Lupinus</taxon>
    </lineage>
</organism>
<reference evidence="1 2" key="1">
    <citation type="submission" date="2024-03" db="EMBL/GenBank/DDBJ databases">
        <authorList>
            <person name="Martinez-Hernandez J."/>
        </authorList>
    </citation>
    <scope>NUCLEOTIDE SEQUENCE [LARGE SCALE GENOMIC DNA]</scope>
</reference>
<evidence type="ECO:0000313" key="1">
    <source>
        <dbReference type="EMBL" id="CAL0323569.1"/>
    </source>
</evidence>
<evidence type="ECO:0000313" key="2">
    <source>
        <dbReference type="Proteomes" id="UP001497480"/>
    </source>
</evidence>